<reference evidence="1 2" key="1">
    <citation type="submission" date="2020-12" db="EMBL/GenBank/DDBJ databases">
        <title>Novel Thalassolituus-related marine hydrocarbonoclastic bacteria mediated algae-derived hydrocarbons mineralization in twilight zone of the northern South China Sea.</title>
        <authorList>
            <person name="Dong C."/>
        </authorList>
    </citation>
    <scope>NUCLEOTIDE SEQUENCE [LARGE SCALE GENOMIC DNA]</scope>
    <source>
        <strain evidence="1 2">IMCC1826</strain>
    </source>
</reference>
<sequence length="285" mass="31739">MPRFNSAIDTAARFGDIPFVEFTQELITGVFDSLVEAHILQVEEYAEFVQTLTQDLSTYINNTNDGVSFDEISDFVLKYDLPAVSDTELESVLDALESPSSSSPVSSTPATTDTWWGGLMNALAPAVDSLVDKIPDPSQHADLEALSAYNNGVTSTMPNYQQIYSAIASLISSNKYSVLQNMAQQGMMRLVVTEGEIETKITFSTWQEQENTYETRNKTKVRQKSKLKLRKGALGAYKKAKRSEKRRQVTVNTAKSYHRDTSGTKVDIFGRVLIRFKTDYAPLNG</sequence>
<dbReference type="RefSeq" id="WP_225670723.1">
    <property type="nucleotide sequence ID" value="NZ_JAEDAH010000003.1"/>
</dbReference>
<name>A0ABS7ZNH4_9GAMM</name>
<comment type="caution">
    <text evidence="1">The sequence shown here is derived from an EMBL/GenBank/DDBJ whole genome shotgun (WGS) entry which is preliminary data.</text>
</comment>
<keyword evidence="2" id="KW-1185">Reference proteome</keyword>
<dbReference type="Proteomes" id="UP000714380">
    <property type="component" value="Unassembled WGS sequence"/>
</dbReference>
<accession>A0ABS7ZNH4</accession>
<organism evidence="1 2">
    <name type="scientific">Thalassolituus marinus</name>
    <dbReference type="NCBI Taxonomy" id="671053"/>
    <lineage>
        <taxon>Bacteria</taxon>
        <taxon>Pseudomonadati</taxon>
        <taxon>Pseudomonadota</taxon>
        <taxon>Gammaproteobacteria</taxon>
        <taxon>Oceanospirillales</taxon>
        <taxon>Oceanospirillaceae</taxon>
        <taxon>Thalassolituus</taxon>
    </lineage>
</organism>
<protein>
    <submittedName>
        <fullName evidence="1">Uncharacterized protein</fullName>
    </submittedName>
</protein>
<gene>
    <name evidence="1" type="ORF">I9W95_00760</name>
</gene>
<evidence type="ECO:0000313" key="1">
    <source>
        <dbReference type="EMBL" id="MCA6062130.1"/>
    </source>
</evidence>
<dbReference type="EMBL" id="JAEDAH010000003">
    <property type="protein sequence ID" value="MCA6062130.1"/>
    <property type="molecule type" value="Genomic_DNA"/>
</dbReference>
<evidence type="ECO:0000313" key="2">
    <source>
        <dbReference type="Proteomes" id="UP000714380"/>
    </source>
</evidence>
<proteinExistence type="predicted"/>